<evidence type="ECO:0000313" key="3">
    <source>
        <dbReference type="Proteomes" id="UP001154282"/>
    </source>
</evidence>
<proteinExistence type="predicted"/>
<comment type="caution">
    <text evidence="2">The sequence shown here is derived from an EMBL/GenBank/DDBJ whole genome shotgun (WGS) entry which is preliminary data.</text>
</comment>
<dbReference type="SUPFAM" id="SSF55724">
    <property type="entry name" value="Mog1p/PsbP-like"/>
    <property type="match status" value="1"/>
</dbReference>
<dbReference type="PANTHER" id="PTHR31407">
    <property type="match status" value="1"/>
</dbReference>
<dbReference type="PANTHER" id="PTHR31407:SF38">
    <property type="entry name" value="PSBP DOMAIN-CONTAINING PROTEIN 4, CHLOROPLASTIC"/>
    <property type="match status" value="1"/>
</dbReference>
<protein>
    <recommendedName>
        <fullName evidence="1">PsbP C-terminal domain-containing protein</fullName>
    </recommendedName>
</protein>
<gene>
    <name evidence="2" type="ORF">LITE_LOCUS39454</name>
</gene>
<dbReference type="Gene3D" id="3.40.1000.10">
    <property type="entry name" value="Mog1/PsbP, alpha/beta/alpha sandwich"/>
    <property type="match status" value="1"/>
</dbReference>
<dbReference type="Pfam" id="PF01789">
    <property type="entry name" value="PsbP"/>
    <property type="match status" value="1"/>
</dbReference>
<sequence length="68" mass="7823">MPPETIIFTGKQVLLLQKWEYEVEPPHALITATAAGNRLYLFNVAANGLQWKRHYPELKKIADSFRVV</sequence>
<accession>A0AAV0PR19</accession>
<evidence type="ECO:0000259" key="1">
    <source>
        <dbReference type="Pfam" id="PF01789"/>
    </source>
</evidence>
<dbReference type="GO" id="GO:0005509">
    <property type="term" value="F:calcium ion binding"/>
    <property type="evidence" value="ECO:0007669"/>
    <property type="project" value="InterPro"/>
</dbReference>
<dbReference type="InterPro" id="IPR002683">
    <property type="entry name" value="PsbP_C"/>
</dbReference>
<reference evidence="2" key="1">
    <citation type="submission" date="2022-08" db="EMBL/GenBank/DDBJ databases">
        <authorList>
            <person name="Gutierrez-Valencia J."/>
        </authorList>
    </citation>
    <scope>NUCLEOTIDE SEQUENCE</scope>
</reference>
<name>A0AAV0PR19_9ROSI</name>
<keyword evidence="3" id="KW-1185">Reference proteome</keyword>
<dbReference type="InterPro" id="IPR016123">
    <property type="entry name" value="Mog1/PsbP_a/b/a-sand"/>
</dbReference>
<dbReference type="GO" id="GO:0009654">
    <property type="term" value="C:photosystem II oxygen evolving complex"/>
    <property type="evidence" value="ECO:0007669"/>
    <property type="project" value="InterPro"/>
</dbReference>
<dbReference type="EMBL" id="CAMGYJ010000009">
    <property type="protein sequence ID" value="CAI0472967.1"/>
    <property type="molecule type" value="Genomic_DNA"/>
</dbReference>
<dbReference type="GO" id="GO:0019898">
    <property type="term" value="C:extrinsic component of membrane"/>
    <property type="evidence" value="ECO:0007669"/>
    <property type="project" value="InterPro"/>
</dbReference>
<evidence type="ECO:0000313" key="2">
    <source>
        <dbReference type="EMBL" id="CAI0472967.1"/>
    </source>
</evidence>
<organism evidence="2 3">
    <name type="scientific">Linum tenue</name>
    <dbReference type="NCBI Taxonomy" id="586396"/>
    <lineage>
        <taxon>Eukaryota</taxon>
        <taxon>Viridiplantae</taxon>
        <taxon>Streptophyta</taxon>
        <taxon>Embryophyta</taxon>
        <taxon>Tracheophyta</taxon>
        <taxon>Spermatophyta</taxon>
        <taxon>Magnoliopsida</taxon>
        <taxon>eudicotyledons</taxon>
        <taxon>Gunneridae</taxon>
        <taxon>Pentapetalae</taxon>
        <taxon>rosids</taxon>
        <taxon>fabids</taxon>
        <taxon>Malpighiales</taxon>
        <taxon>Linaceae</taxon>
        <taxon>Linum</taxon>
    </lineage>
</organism>
<feature type="domain" description="PsbP C-terminal" evidence="1">
    <location>
        <begin position="20"/>
        <end position="67"/>
    </location>
</feature>
<dbReference type="Proteomes" id="UP001154282">
    <property type="component" value="Unassembled WGS sequence"/>
</dbReference>
<dbReference type="AlphaFoldDB" id="A0AAV0PR19"/>
<dbReference type="GO" id="GO:0015979">
    <property type="term" value="P:photosynthesis"/>
    <property type="evidence" value="ECO:0007669"/>
    <property type="project" value="InterPro"/>
</dbReference>